<proteinExistence type="inferred from homology"/>
<evidence type="ECO:0000313" key="7">
    <source>
        <dbReference type="Proteomes" id="UP000232163"/>
    </source>
</evidence>
<dbReference type="AlphaFoldDB" id="A0A2N9VW91"/>
<evidence type="ECO:0000256" key="4">
    <source>
        <dbReference type="SAM" id="MobiDB-lite"/>
    </source>
</evidence>
<dbReference type="SUPFAM" id="SSF51395">
    <property type="entry name" value="FMN-linked oxidoreductases"/>
    <property type="match status" value="1"/>
</dbReference>
<dbReference type="PANTHER" id="PTHR22893:SF91">
    <property type="entry name" value="NADPH DEHYDROGENASE 2-RELATED"/>
    <property type="match status" value="1"/>
</dbReference>
<evidence type="ECO:0000256" key="3">
    <source>
        <dbReference type="ARBA" id="ARBA00023002"/>
    </source>
</evidence>
<dbReference type="InterPro" id="IPR001155">
    <property type="entry name" value="OxRdtase_FMN_N"/>
</dbReference>
<dbReference type="PANTHER" id="PTHR22893">
    <property type="entry name" value="NADH OXIDOREDUCTASE-RELATED"/>
    <property type="match status" value="1"/>
</dbReference>
<dbReference type="FunFam" id="3.20.20.70:FF:000059">
    <property type="entry name" value="N-ethylmaleimide reductase, FMN-linked"/>
    <property type="match status" value="1"/>
</dbReference>
<gene>
    <name evidence="6" type="ORF">B5P45_16315</name>
</gene>
<dbReference type="CDD" id="cd02933">
    <property type="entry name" value="OYE_like_FMN"/>
    <property type="match status" value="1"/>
</dbReference>
<comment type="caution">
    <text evidence="6">The sequence shown here is derived from an EMBL/GenBank/DDBJ whole genome shotgun (WGS) entry which is preliminary data.</text>
</comment>
<feature type="domain" description="NADH:flavin oxidoreductase/NADH oxidase N-terminal" evidence="5">
    <location>
        <begin position="21"/>
        <end position="325"/>
    </location>
</feature>
<organism evidence="6 7">
    <name type="scientific">Phyllobacterium zundukense</name>
    <dbReference type="NCBI Taxonomy" id="1867719"/>
    <lineage>
        <taxon>Bacteria</taxon>
        <taxon>Pseudomonadati</taxon>
        <taxon>Pseudomonadota</taxon>
        <taxon>Alphaproteobacteria</taxon>
        <taxon>Hyphomicrobiales</taxon>
        <taxon>Phyllobacteriaceae</taxon>
        <taxon>Phyllobacterium</taxon>
    </lineage>
</organism>
<dbReference type="KEGG" id="pht:BLM14_21180"/>
<dbReference type="Gene3D" id="3.20.20.70">
    <property type="entry name" value="Aldolase class I"/>
    <property type="match status" value="1"/>
</dbReference>
<comment type="cofactor">
    <cofactor evidence="1">
        <name>FMN</name>
        <dbReference type="ChEBI" id="CHEBI:58210"/>
    </cofactor>
</comment>
<evidence type="ECO:0000259" key="5">
    <source>
        <dbReference type="Pfam" id="PF00724"/>
    </source>
</evidence>
<name>A0A2N9VW91_9HYPH</name>
<protein>
    <submittedName>
        <fullName evidence="6">Alkene reductase</fullName>
    </submittedName>
</protein>
<feature type="region of interest" description="Disordered" evidence="4">
    <location>
        <begin position="1"/>
        <end position="29"/>
    </location>
</feature>
<keyword evidence="3" id="KW-0560">Oxidoreductase</keyword>
<dbReference type="InterPro" id="IPR013785">
    <property type="entry name" value="Aldolase_TIM"/>
</dbReference>
<dbReference type="GO" id="GO:0010181">
    <property type="term" value="F:FMN binding"/>
    <property type="evidence" value="ECO:0007669"/>
    <property type="project" value="InterPro"/>
</dbReference>
<evidence type="ECO:0000256" key="2">
    <source>
        <dbReference type="ARBA" id="ARBA00005979"/>
    </source>
</evidence>
<dbReference type="Proteomes" id="UP000232163">
    <property type="component" value="Unassembled WGS sequence"/>
</dbReference>
<comment type="similarity">
    <text evidence="2">Belongs to the NADH:flavin oxidoreductase/NADH oxidase family.</text>
</comment>
<reference evidence="7" key="1">
    <citation type="journal article" date="2017" name="Int J Environ Stud">
        <title>Does the Miocene-Pliocene relict legume Oxytropis triphylla form nitrogen-fixing nodules with a combination of bacterial strains?</title>
        <authorList>
            <person name="Safronova V."/>
            <person name="Belimov A."/>
            <person name="Sazanova A."/>
            <person name="Kuznetsova I."/>
            <person name="Popova J."/>
            <person name="Andronov E."/>
            <person name="Verkhozina A."/>
            <person name="Tikhonovich I."/>
        </authorList>
    </citation>
    <scope>NUCLEOTIDE SEQUENCE [LARGE SCALE GENOMIC DNA]</scope>
    <source>
        <strain evidence="7">Tri-38</strain>
    </source>
</reference>
<evidence type="ECO:0000313" key="6">
    <source>
        <dbReference type="EMBL" id="PIO43759.1"/>
    </source>
</evidence>
<dbReference type="RefSeq" id="WP_162293227.1">
    <property type="nucleotide sequence ID" value="NZ_CP017941.1"/>
</dbReference>
<evidence type="ECO:0000256" key="1">
    <source>
        <dbReference type="ARBA" id="ARBA00001917"/>
    </source>
</evidence>
<dbReference type="GO" id="GO:0005829">
    <property type="term" value="C:cytosol"/>
    <property type="evidence" value="ECO:0007669"/>
    <property type="project" value="TreeGrafter"/>
</dbReference>
<dbReference type="Pfam" id="PF00724">
    <property type="entry name" value="Oxidored_FMN"/>
    <property type="match status" value="1"/>
</dbReference>
<sequence>MLPTPPPCPLHRGRSQNSNDPLTRGRAGDGDVSTALAVQYYRQRASAGLIISEGSQISAQGKGYTSTPGIFTDAQVEGWRNVTQAVHDDGGRIFLQLWHVGRMSHSIVQADGRLPVAPSAIAPDGEIFTSGGMKPYETPHELTVAEIAGVVADFRHAAENALRAGFDGVEIHGANGYLIDQFLRDGANHRTDIYGGSIENRLRFLREVSEAVIEVWGAGRVGVRISPVIDFGSLSDKDPQAVFNAVTELLTGHNIAYLHTVETGTQAFDFRELRQRFGGLYIANGGYDAACAEAAVNDGTADLVAFGTAFLANPDLVERVRLGAALNAPDQTTFYGGNERGYTDYPTLATQGASA</sequence>
<dbReference type="InterPro" id="IPR045247">
    <property type="entry name" value="Oye-like"/>
</dbReference>
<keyword evidence="7" id="KW-1185">Reference proteome</keyword>
<accession>A0A2N9VW91</accession>
<dbReference type="GO" id="GO:0016628">
    <property type="term" value="F:oxidoreductase activity, acting on the CH-CH group of donors, NAD or NADP as acceptor"/>
    <property type="evidence" value="ECO:0007669"/>
    <property type="project" value="UniProtKB-ARBA"/>
</dbReference>
<dbReference type="EMBL" id="MZMT01000036">
    <property type="protein sequence ID" value="PIO43759.1"/>
    <property type="molecule type" value="Genomic_DNA"/>
</dbReference>